<reference evidence="3" key="1">
    <citation type="submission" date="2016-10" db="EMBL/GenBank/DDBJ databases">
        <authorList>
            <person name="Varghese N."/>
            <person name="Submissions S."/>
        </authorList>
    </citation>
    <scope>NUCLEOTIDE SEQUENCE [LARGE SCALE GENOMIC DNA]</scope>
    <source>
        <strain evidence="3">DSM 25157</strain>
    </source>
</reference>
<evidence type="ECO:0008006" key="4">
    <source>
        <dbReference type="Google" id="ProtNLM"/>
    </source>
</evidence>
<evidence type="ECO:0000256" key="1">
    <source>
        <dbReference type="SAM" id="Coils"/>
    </source>
</evidence>
<protein>
    <recommendedName>
        <fullName evidence="4">HEPN domain-containing protein</fullName>
    </recommendedName>
</protein>
<organism evidence="2 3">
    <name type="scientific">Acidovorax soli</name>
    <dbReference type="NCBI Taxonomy" id="592050"/>
    <lineage>
        <taxon>Bacteria</taxon>
        <taxon>Pseudomonadati</taxon>
        <taxon>Pseudomonadota</taxon>
        <taxon>Betaproteobacteria</taxon>
        <taxon>Burkholderiales</taxon>
        <taxon>Comamonadaceae</taxon>
        <taxon>Acidovorax</taxon>
    </lineage>
</organism>
<dbReference type="Gene3D" id="1.20.120.330">
    <property type="entry name" value="Nucleotidyltransferases domain 2"/>
    <property type="match status" value="1"/>
</dbReference>
<dbReference type="Proteomes" id="UP000199002">
    <property type="component" value="Unassembled WGS sequence"/>
</dbReference>
<sequence length="152" mass="16712">MPEEELNNLARIGMLDKVPFSAALLHKMLATARTRLQDAQRVGNSPETRFDCAYTAIRAVADAALHAQGWRTSTSKPGHHQTTLQCLTHTLGVSPATVRVLDALRKQRNLSDYDGELVTEQALHECLQQAQTLLQRAEQQLAPLMNKTASGA</sequence>
<evidence type="ECO:0000313" key="2">
    <source>
        <dbReference type="EMBL" id="SEA49545.1"/>
    </source>
</evidence>
<dbReference type="GeneID" id="34232276"/>
<dbReference type="EMBL" id="FNQJ01000015">
    <property type="protein sequence ID" value="SEA49545.1"/>
    <property type="molecule type" value="Genomic_DNA"/>
</dbReference>
<proteinExistence type="predicted"/>
<keyword evidence="3" id="KW-1185">Reference proteome</keyword>
<name>A0A1H4BMZ2_9BURK</name>
<keyword evidence="1" id="KW-0175">Coiled coil</keyword>
<dbReference type="AlphaFoldDB" id="A0A1H4BMZ2"/>
<dbReference type="RefSeq" id="WP_092698591.1">
    <property type="nucleotide sequence ID" value="NZ_CAXIQU010000013.1"/>
</dbReference>
<accession>A0A1H4BMZ2</accession>
<feature type="coiled-coil region" evidence="1">
    <location>
        <begin position="120"/>
        <end position="147"/>
    </location>
</feature>
<evidence type="ECO:0000313" key="3">
    <source>
        <dbReference type="Proteomes" id="UP000199002"/>
    </source>
</evidence>
<dbReference type="STRING" id="592050.SAMN05421875_11533"/>
<gene>
    <name evidence="2" type="ORF">SAMN05421875_11533</name>
</gene>